<evidence type="ECO:0000256" key="4">
    <source>
        <dbReference type="ARBA" id="ARBA00023015"/>
    </source>
</evidence>
<feature type="domain" description="Transcription initiation factor TFIID component TAF4 C-terminal" evidence="10">
    <location>
        <begin position="171"/>
        <end position="466"/>
    </location>
</feature>
<evidence type="ECO:0000256" key="3">
    <source>
        <dbReference type="ARBA" id="ARBA00017306"/>
    </source>
</evidence>
<organism evidence="11 12">
    <name type="scientific">Conidiobolus coronatus (strain ATCC 28846 / CBS 209.66 / NRRL 28638)</name>
    <name type="common">Delacroixia coronata</name>
    <dbReference type="NCBI Taxonomy" id="796925"/>
    <lineage>
        <taxon>Eukaryota</taxon>
        <taxon>Fungi</taxon>
        <taxon>Fungi incertae sedis</taxon>
        <taxon>Zoopagomycota</taxon>
        <taxon>Entomophthoromycotina</taxon>
        <taxon>Entomophthoromycetes</taxon>
        <taxon>Entomophthorales</taxon>
        <taxon>Ancylistaceae</taxon>
        <taxon>Conidiobolus</taxon>
    </lineage>
</organism>
<dbReference type="OrthoDB" id="21060at2759"/>
<reference evidence="11 12" key="1">
    <citation type="journal article" date="2015" name="Genome Biol. Evol.">
        <title>Phylogenomic analyses indicate that early fungi evolved digesting cell walls of algal ancestors of land plants.</title>
        <authorList>
            <person name="Chang Y."/>
            <person name="Wang S."/>
            <person name="Sekimoto S."/>
            <person name="Aerts A.L."/>
            <person name="Choi C."/>
            <person name="Clum A."/>
            <person name="LaButti K.M."/>
            <person name="Lindquist E.A."/>
            <person name="Yee Ngan C."/>
            <person name="Ohm R.A."/>
            <person name="Salamov A.A."/>
            <person name="Grigoriev I.V."/>
            <person name="Spatafora J.W."/>
            <person name="Berbee M.L."/>
        </authorList>
    </citation>
    <scope>NUCLEOTIDE SEQUENCE [LARGE SCALE GENOMIC DNA]</scope>
    <source>
        <strain evidence="11 12">NRRL 28638</strain>
    </source>
</reference>
<sequence length="485" mass="53291">MLSLLLDQCRSKQISPEQFTQKVQSLLGNNFTVDNPTIMKESSAAPIEQQPQPLKMRPQTTPLRFSPFQNPPKTQKQPQNVNISNLTQFTQPDPSFQQPAKPRADEPLQVRPNLSSAPISATTNIPAPVSAPAPTATPAPISAPQAATSSAVQQHKSAANPADDKVDYDALADVMNSVGVDLREESENIMKENDMLAHQHGLEHPQEDHTRTQSFANTSLLAHRMALIAKRNNLTNVDIDAVNYLALACQDRLRTLLSSMINASKHRAKSNQFPEPPMSRNNTPLFKVVVSQDPMKQLHAINRADREEDMILKEFLKEKEEEGGEGPKTKKSKTRKDGTSIGSAARNINEEQRRKTANATALLSAGGVQKSWMISTSTDTITPPPPPPSQPSRPPEPVTNNSATQATKPKKPKAKIGSFLKDSSDKSRSYLGSQPLLGRLGSMTSLTDRAVTLNDAIFALENDNVGKFAQKEQRVLLKAYSRQWN</sequence>
<keyword evidence="6" id="KW-0539">Nucleus</keyword>
<evidence type="ECO:0000256" key="9">
    <source>
        <dbReference type="SAM" id="MobiDB-lite"/>
    </source>
</evidence>
<comment type="similarity">
    <text evidence="2">Belongs to the TAF4 family.</text>
</comment>
<dbReference type="PANTHER" id="PTHR15138">
    <property type="entry name" value="TRANSCRIPTION INITIATION FACTOR TFIID SUBUNIT 4"/>
    <property type="match status" value="1"/>
</dbReference>
<feature type="compositionally biased region" description="Polar residues" evidence="9">
    <location>
        <begin position="81"/>
        <end position="98"/>
    </location>
</feature>
<evidence type="ECO:0000256" key="5">
    <source>
        <dbReference type="ARBA" id="ARBA00023163"/>
    </source>
</evidence>
<dbReference type="GO" id="GO:0005669">
    <property type="term" value="C:transcription factor TFIID complex"/>
    <property type="evidence" value="ECO:0007669"/>
    <property type="project" value="InterPro"/>
</dbReference>
<gene>
    <name evidence="11" type="ORF">CONCODRAFT_146533</name>
</gene>
<dbReference type="Proteomes" id="UP000070444">
    <property type="component" value="Unassembled WGS sequence"/>
</dbReference>
<comment type="subcellular location">
    <subcellularLocation>
        <location evidence="1">Nucleus</location>
    </subcellularLocation>
</comment>
<keyword evidence="5" id="KW-0804">Transcription</keyword>
<evidence type="ECO:0000313" key="12">
    <source>
        <dbReference type="Proteomes" id="UP000070444"/>
    </source>
</evidence>
<feature type="compositionally biased region" description="Low complexity" evidence="9">
    <location>
        <begin position="67"/>
        <end position="80"/>
    </location>
</feature>
<feature type="compositionally biased region" description="Basic and acidic residues" evidence="9">
    <location>
        <begin position="316"/>
        <end position="328"/>
    </location>
</feature>
<name>A0A137P9H4_CONC2</name>
<dbReference type="InterPro" id="IPR007900">
    <property type="entry name" value="TAF4_C"/>
</dbReference>
<dbReference type="Gene3D" id="1.10.20.10">
    <property type="entry name" value="Histone, subunit A"/>
    <property type="match status" value="1"/>
</dbReference>
<feature type="region of interest" description="Disordered" evidence="9">
    <location>
        <begin position="316"/>
        <end position="356"/>
    </location>
</feature>
<evidence type="ECO:0000256" key="6">
    <source>
        <dbReference type="ARBA" id="ARBA00023242"/>
    </source>
</evidence>
<dbReference type="GO" id="GO:0046982">
    <property type="term" value="F:protein heterodimerization activity"/>
    <property type="evidence" value="ECO:0007669"/>
    <property type="project" value="InterPro"/>
</dbReference>
<dbReference type="AlphaFoldDB" id="A0A137P9H4"/>
<evidence type="ECO:0000256" key="1">
    <source>
        <dbReference type="ARBA" id="ARBA00004123"/>
    </source>
</evidence>
<evidence type="ECO:0000259" key="10">
    <source>
        <dbReference type="Pfam" id="PF05236"/>
    </source>
</evidence>
<feature type="compositionally biased region" description="Low complexity" evidence="9">
    <location>
        <begin position="138"/>
        <end position="151"/>
    </location>
</feature>
<proteinExistence type="inferred from homology"/>
<dbReference type="CDD" id="cd08045">
    <property type="entry name" value="HFD_TAF4"/>
    <property type="match status" value="1"/>
</dbReference>
<dbReference type="GO" id="GO:0016251">
    <property type="term" value="F:RNA polymerase II general transcription initiation factor activity"/>
    <property type="evidence" value="ECO:0007669"/>
    <property type="project" value="TreeGrafter"/>
</dbReference>
<keyword evidence="4" id="KW-0805">Transcription regulation</keyword>
<dbReference type="InterPro" id="IPR009072">
    <property type="entry name" value="Histone-fold"/>
</dbReference>
<dbReference type="PANTHER" id="PTHR15138:SF14">
    <property type="entry name" value="TRANSCRIPTION INITIATION FACTOR TFIID SUBUNIT 4"/>
    <property type="match status" value="1"/>
</dbReference>
<dbReference type="STRING" id="796925.A0A137P9H4"/>
<dbReference type="InterPro" id="IPR045144">
    <property type="entry name" value="TAF4"/>
</dbReference>
<dbReference type="EMBL" id="KQ964470">
    <property type="protein sequence ID" value="KXN71650.1"/>
    <property type="molecule type" value="Genomic_DNA"/>
</dbReference>
<accession>A0A137P9H4</accession>
<protein>
    <recommendedName>
        <fullName evidence="3">Transcription initiation factor TFIID subunit 4</fullName>
    </recommendedName>
    <alternativeName>
        <fullName evidence="8">TBP-associated factor 4</fullName>
    </alternativeName>
</protein>
<dbReference type="OMA" id="SMINASK"/>
<feature type="compositionally biased region" description="Polar residues" evidence="9">
    <location>
        <begin position="112"/>
        <end position="125"/>
    </location>
</feature>
<evidence type="ECO:0000313" key="11">
    <source>
        <dbReference type="EMBL" id="KXN71650.1"/>
    </source>
</evidence>
<dbReference type="GO" id="GO:0006367">
    <property type="term" value="P:transcription initiation at RNA polymerase II promoter"/>
    <property type="evidence" value="ECO:0007669"/>
    <property type="project" value="TreeGrafter"/>
</dbReference>
<evidence type="ECO:0000256" key="2">
    <source>
        <dbReference type="ARBA" id="ARBA00006178"/>
    </source>
</evidence>
<evidence type="ECO:0000256" key="7">
    <source>
        <dbReference type="ARBA" id="ARBA00025346"/>
    </source>
</evidence>
<feature type="compositionally biased region" description="Pro residues" evidence="9">
    <location>
        <begin position="382"/>
        <end position="397"/>
    </location>
</feature>
<evidence type="ECO:0000256" key="8">
    <source>
        <dbReference type="ARBA" id="ARBA00031747"/>
    </source>
</evidence>
<keyword evidence="12" id="KW-1185">Reference proteome</keyword>
<dbReference type="Pfam" id="PF05236">
    <property type="entry name" value="TAF4"/>
    <property type="match status" value="1"/>
</dbReference>
<feature type="region of interest" description="Disordered" evidence="9">
    <location>
        <begin position="42"/>
        <end position="164"/>
    </location>
</feature>
<comment type="function">
    <text evidence="7">Functions as a component of the DNA-binding general transcription factor complex TFIID. Binding of TFIID to a promoter (with or without TATA element) is the initial step in pre-initiation complex (PIC) formation. TFIID plays a key role in the regulation of gene expression by RNA polymerase II through different activities such as transcription activator interaction, core promoter recognition and selectivity, TFIIA and TFIIB interaction, chromatin modification (histone acetylation by TAF1), facilitation of DNA opening and initiation of transcription.</text>
</comment>
<feature type="region of interest" description="Disordered" evidence="9">
    <location>
        <begin position="376"/>
        <end position="428"/>
    </location>
</feature>
<dbReference type="GO" id="GO:0003677">
    <property type="term" value="F:DNA binding"/>
    <property type="evidence" value="ECO:0007669"/>
    <property type="project" value="TreeGrafter"/>
</dbReference>